<dbReference type="AlphaFoldDB" id="A0A3M7RMH6"/>
<comment type="caution">
    <text evidence="1">The sequence shown here is derived from an EMBL/GenBank/DDBJ whole genome shotgun (WGS) entry which is preliminary data.</text>
</comment>
<accession>A0A3M7RMH6</accession>
<evidence type="ECO:0000313" key="2">
    <source>
        <dbReference type="Proteomes" id="UP000276133"/>
    </source>
</evidence>
<protein>
    <submittedName>
        <fullName evidence="1">Uncharacterized protein</fullName>
    </submittedName>
</protein>
<dbReference type="EMBL" id="REGN01003090">
    <property type="protein sequence ID" value="RNA24610.1"/>
    <property type="molecule type" value="Genomic_DNA"/>
</dbReference>
<evidence type="ECO:0000313" key="1">
    <source>
        <dbReference type="EMBL" id="RNA24610.1"/>
    </source>
</evidence>
<reference evidence="1 2" key="1">
    <citation type="journal article" date="2018" name="Sci. Rep.">
        <title>Genomic signatures of local adaptation to the degree of environmental predictability in rotifers.</title>
        <authorList>
            <person name="Franch-Gras L."/>
            <person name="Hahn C."/>
            <person name="Garcia-Roger E.M."/>
            <person name="Carmona M.J."/>
            <person name="Serra M."/>
            <person name="Gomez A."/>
        </authorList>
    </citation>
    <scope>NUCLEOTIDE SEQUENCE [LARGE SCALE GENOMIC DNA]</scope>
    <source>
        <strain evidence="1">HYR1</strain>
    </source>
</reference>
<proteinExistence type="predicted"/>
<dbReference type="Proteomes" id="UP000276133">
    <property type="component" value="Unassembled WGS sequence"/>
</dbReference>
<gene>
    <name evidence="1" type="ORF">BpHYR1_002657</name>
</gene>
<sequence length="99" mass="11592">MNGFTLQTLYRFIYYLFSLFKTASKPYRTMYVLNGKIDKYLIDLVFSRKILCYGNSQISSQVQCRNEKIHVAVIITTWFVKVINLVDAEIIPSLADKIR</sequence>
<name>A0A3M7RMH6_BRAPC</name>
<keyword evidence="2" id="KW-1185">Reference proteome</keyword>
<organism evidence="1 2">
    <name type="scientific">Brachionus plicatilis</name>
    <name type="common">Marine rotifer</name>
    <name type="synonym">Brachionus muelleri</name>
    <dbReference type="NCBI Taxonomy" id="10195"/>
    <lineage>
        <taxon>Eukaryota</taxon>
        <taxon>Metazoa</taxon>
        <taxon>Spiralia</taxon>
        <taxon>Gnathifera</taxon>
        <taxon>Rotifera</taxon>
        <taxon>Eurotatoria</taxon>
        <taxon>Monogononta</taxon>
        <taxon>Pseudotrocha</taxon>
        <taxon>Ploima</taxon>
        <taxon>Brachionidae</taxon>
        <taxon>Brachionus</taxon>
    </lineage>
</organism>